<keyword evidence="4" id="KW-1185">Reference proteome</keyword>
<accession>A0A5D0R4G0</accession>
<dbReference type="PROSITE" id="PS51733">
    <property type="entry name" value="BPL_LPL_CATALYTIC"/>
    <property type="match status" value="1"/>
</dbReference>
<sequence>MHIIKLDATDSTNSYLRALSIKAPLEDYTVVTAKQQTSGRGQRGTTWESDSGKNLMFSVFKDVSFIKFRDNFYISLVTSLAIIKTLQYFLIPKLRIKWPNDILSEDKKICGILIENIIKQNTFGGTIIGIGLNVNQMQFQNLPNASSLRLIAGMPFNTDEVLQSVVTNLEFYFNELKNNQHIALKELYESYLFRKDKPSTFRDQENSLFTGYIKGISNSGNLRVLLEDEIIAEYELKEIALLY</sequence>
<dbReference type="GO" id="GO:0004077">
    <property type="term" value="F:biotin--[biotin carboxyl-carrier protein] ligase activity"/>
    <property type="evidence" value="ECO:0007669"/>
    <property type="project" value="UniProtKB-EC"/>
</dbReference>
<dbReference type="Pfam" id="PF03099">
    <property type="entry name" value="BPL_LplA_LipB"/>
    <property type="match status" value="1"/>
</dbReference>
<dbReference type="CDD" id="cd16442">
    <property type="entry name" value="BPL"/>
    <property type="match status" value="1"/>
</dbReference>
<dbReference type="OrthoDB" id="9807064at2"/>
<comment type="caution">
    <text evidence="3">The sequence shown here is derived from an EMBL/GenBank/DDBJ whole genome shotgun (WGS) entry which is preliminary data.</text>
</comment>
<dbReference type="AlphaFoldDB" id="A0A5D0R4G0"/>
<dbReference type="EC" id="6.3.4.15" evidence="3"/>
<dbReference type="Proteomes" id="UP000323720">
    <property type="component" value="Unassembled WGS sequence"/>
</dbReference>
<name>A0A5D0R4G0_9FLAO</name>
<dbReference type="PANTHER" id="PTHR12835">
    <property type="entry name" value="BIOTIN PROTEIN LIGASE"/>
    <property type="match status" value="1"/>
</dbReference>
<evidence type="ECO:0000313" key="3">
    <source>
        <dbReference type="EMBL" id="TYB75756.1"/>
    </source>
</evidence>
<dbReference type="NCBIfam" id="TIGR00121">
    <property type="entry name" value="birA_ligase"/>
    <property type="match status" value="1"/>
</dbReference>
<evidence type="ECO:0000256" key="1">
    <source>
        <dbReference type="ARBA" id="ARBA00022598"/>
    </source>
</evidence>
<dbReference type="InterPro" id="IPR004408">
    <property type="entry name" value="Biotin_CoA_COase_ligase"/>
</dbReference>
<proteinExistence type="predicted"/>
<gene>
    <name evidence="3" type="ORF">ES674_13080</name>
</gene>
<keyword evidence="1 3" id="KW-0436">Ligase</keyword>
<protein>
    <submittedName>
        <fullName evidence="3">Biotin--[acetyl-CoA-carboxylase] ligase</fullName>
        <ecNumber evidence="3">6.3.4.15</ecNumber>
    </submittedName>
</protein>
<organism evidence="3 4">
    <name type="scientific">Bizionia myxarmorum</name>
    <dbReference type="NCBI Taxonomy" id="291186"/>
    <lineage>
        <taxon>Bacteria</taxon>
        <taxon>Pseudomonadati</taxon>
        <taxon>Bacteroidota</taxon>
        <taxon>Flavobacteriia</taxon>
        <taxon>Flavobacteriales</taxon>
        <taxon>Flavobacteriaceae</taxon>
        <taxon>Bizionia</taxon>
    </lineage>
</organism>
<dbReference type="PANTHER" id="PTHR12835:SF5">
    <property type="entry name" value="BIOTIN--PROTEIN LIGASE"/>
    <property type="match status" value="1"/>
</dbReference>
<dbReference type="Gene3D" id="3.30.930.10">
    <property type="entry name" value="Bira Bifunctional Protein, Domain 2"/>
    <property type="match status" value="1"/>
</dbReference>
<dbReference type="InterPro" id="IPR045864">
    <property type="entry name" value="aa-tRNA-synth_II/BPL/LPL"/>
</dbReference>
<evidence type="ECO:0000313" key="4">
    <source>
        <dbReference type="Proteomes" id="UP000323720"/>
    </source>
</evidence>
<dbReference type="RefSeq" id="WP_148404709.1">
    <property type="nucleotide sequence ID" value="NZ_VSKK01000004.1"/>
</dbReference>
<dbReference type="SUPFAM" id="SSF55681">
    <property type="entry name" value="Class II aaRS and biotin synthetases"/>
    <property type="match status" value="1"/>
</dbReference>
<feature type="domain" description="BPL/LPL catalytic" evidence="2">
    <location>
        <begin position="1"/>
        <end position="177"/>
    </location>
</feature>
<dbReference type="EMBL" id="VSKK01000004">
    <property type="protein sequence ID" value="TYB75756.1"/>
    <property type="molecule type" value="Genomic_DNA"/>
</dbReference>
<dbReference type="InterPro" id="IPR004143">
    <property type="entry name" value="BPL_LPL_catalytic"/>
</dbReference>
<evidence type="ECO:0000259" key="2">
    <source>
        <dbReference type="PROSITE" id="PS51733"/>
    </source>
</evidence>
<reference evidence="3 4" key="1">
    <citation type="submission" date="2019-08" db="EMBL/GenBank/DDBJ databases">
        <title>Genomes of Antarctic Bizionia species.</title>
        <authorList>
            <person name="Bowman J.P."/>
        </authorList>
    </citation>
    <scope>NUCLEOTIDE SEQUENCE [LARGE SCALE GENOMIC DNA]</scope>
    <source>
        <strain evidence="3 4">ADA-4</strain>
    </source>
</reference>
<dbReference type="GO" id="GO:0005737">
    <property type="term" value="C:cytoplasm"/>
    <property type="evidence" value="ECO:0007669"/>
    <property type="project" value="TreeGrafter"/>
</dbReference>